<dbReference type="SUPFAM" id="SSF53474">
    <property type="entry name" value="alpha/beta-Hydrolases"/>
    <property type="match status" value="1"/>
</dbReference>
<reference evidence="1 2" key="1">
    <citation type="submission" date="2018-09" db="EMBL/GenBank/DDBJ databases">
        <title>Nocardia yunnanensis sp. nov., an actinomycete isolated from a soil sample.</title>
        <authorList>
            <person name="Zhang J."/>
        </authorList>
    </citation>
    <scope>NUCLEOTIDE SEQUENCE [LARGE SCALE GENOMIC DNA]</scope>
    <source>
        <strain evidence="1 2">CFHS0054</strain>
    </source>
</reference>
<sequence length="485" mass="52744">MVRKAAAMGKHVEYISLQRRSSCMEDRTGWEAAQQAGDYHVAADYYFRGASINGQTYHYQTPQDLAFLGDYGLALTLDDWRAVIEHVLPDPAQRTKSFCGGHSLGAFLTGPMMAWNFAGDANATDYAGFNLCGGGTIPEDGLAMTDPAGFSGTGLLDQLMSAAGGAVKNAVDYLAHNGLSVAQLPVISASELLHTYNLAAVAADQNPDAESDLKNLVPRELRTETWMRAMYDKDYLDFFTGANLPTDYRITNRALLGMYFDQNSAEYVMQAGLGFYDCPVAGKTYPIPNGLASAPILGPTLFVIPLRVGYGQNYTPASHDQLCGWRNYDRVAPSSIDGPVLGHGPETDQDHEPTDIRQFAHAMNPGWQPVNYFEEYTPIRLVTDTAFALGLGRDGDLAKLQYRSGGILNFLLHGDRWQSTPAGKRNLTLFAGDSPVQNVALAGLAPYNAKYLAGYRHYDVVTAAEKQNGLPEPASSYIAAFLTQS</sequence>
<dbReference type="Proteomes" id="UP000267164">
    <property type="component" value="Chromosome"/>
</dbReference>
<dbReference type="OrthoDB" id="55081at2"/>
<dbReference type="AlphaFoldDB" id="A0A386ZLW2"/>
<dbReference type="KEGG" id="nyu:D7D52_36535"/>
<proteinExistence type="predicted"/>
<dbReference type="InterPro" id="IPR029058">
    <property type="entry name" value="AB_hydrolase_fold"/>
</dbReference>
<name>A0A386ZLW2_9NOCA</name>
<gene>
    <name evidence="1" type="ORF">D7D52_36535</name>
</gene>
<keyword evidence="2" id="KW-1185">Reference proteome</keyword>
<evidence type="ECO:0000313" key="2">
    <source>
        <dbReference type="Proteomes" id="UP000267164"/>
    </source>
</evidence>
<dbReference type="EMBL" id="CP032568">
    <property type="protein sequence ID" value="AYF78428.1"/>
    <property type="molecule type" value="Genomic_DNA"/>
</dbReference>
<evidence type="ECO:0000313" key="1">
    <source>
        <dbReference type="EMBL" id="AYF78428.1"/>
    </source>
</evidence>
<accession>A0A386ZLW2</accession>
<organism evidence="1 2">
    <name type="scientific">Nocardia yunnanensis</name>
    <dbReference type="NCBI Taxonomy" id="2382165"/>
    <lineage>
        <taxon>Bacteria</taxon>
        <taxon>Bacillati</taxon>
        <taxon>Actinomycetota</taxon>
        <taxon>Actinomycetes</taxon>
        <taxon>Mycobacteriales</taxon>
        <taxon>Nocardiaceae</taxon>
        <taxon>Nocardia</taxon>
    </lineage>
</organism>
<protein>
    <submittedName>
        <fullName evidence="1">Uncharacterized protein</fullName>
    </submittedName>
</protein>